<evidence type="ECO:0000256" key="1">
    <source>
        <dbReference type="SAM" id="MobiDB-lite"/>
    </source>
</evidence>
<dbReference type="AlphaFoldDB" id="A0A2W5QIZ3"/>
<gene>
    <name evidence="2" type="ORF">DI563_07110</name>
</gene>
<accession>A0A2W5QIZ3</accession>
<reference evidence="2 3" key="1">
    <citation type="submission" date="2017-08" db="EMBL/GenBank/DDBJ databases">
        <title>Infants hospitalized years apart are colonized by the same room-sourced microbial strains.</title>
        <authorList>
            <person name="Brooks B."/>
            <person name="Olm M.R."/>
            <person name="Firek B.A."/>
            <person name="Baker R."/>
            <person name="Thomas B.C."/>
            <person name="Morowitz M.J."/>
            <person name="Banfield J.F."/>
        </authorList>
    </citation>
    <scope>NUCLEOTIDE SEQUENCE [LARGE SCALE GENOMIC DNA]</scope>
    <source>
        <strain evidence="2">S2_005_003_R2_41</strain>
    </source>
</reference>
<sequence length="110" mass="11487">MAAPAKIARKSEGPPLRPLAKSSFSRATTDSWGRVQVYSDHSARAVLLPDGTTQNTYNLLSSLGADGPKAIHAIHGTGGKYFVMPGAKIFALVGANSATIGGYLQLSLMD</sequence>
<dbReference type="Proteomes" id="UP000249135">
    <property type="component" value="Unassembled WGS sequence"/>
</dbReference>
<evidence type="ECO:0000313" key="3">
    <source>
        <dbReference type="Proteomes" id="UP000249135"/>
    </source>
</evidence>
<proteinExistence type="predicted"/>
<organism evidence="2 3">
    <name type="scientific">Variovorax paradoxus</name>
    <dbReference type="NCBI Taxonomy" id="34073"/>
    <lineage>
        <taxon>Bacteria</taxon>
        <taxon>Pseudomonadati</taxon>
        <taxon>Pseudomonadota</taxon>
        <taxon>Betaproteobacteria</taxon>
        <taxon>Burkholderiales</taxon>
        <taxon>Comamonadaceae</taxon>
        <taxon>Variovorax</taxon>
    </lineage>
</organism>
<name>A0A2W5QIZ3_VARPD</name>
<dbReference type="EMBL" id="QFPP01000053">
    <property type="protein sequence ID" value="PZQ76389.1"/>
    <property type="molecule type" value="Genomic_DNA"/>
</dbReference>
<evidence type="ECO:0000313" key="2">
    <source>
        <dbReference type="EMBL" id="PZQ76389.1"/>
    </source>
</evidence>
<feature type="region of interest" description="Disordered" evidence="1">
    <location>
        <begin position="1"/>
        <end position="22"/>
    </location>
</feature>
<comment type="caution">
    <text evidence="2">The sequence shown here is derived from an EMBL/GenBank/DDBJ whole genome shotgun (WGS) entry which is preliminary data.</text>
</comment>
<protein>
    <submittedName>
        <fullName evidence="2">Uncharacterized protein</fullName>
    </submittedName>
</protein>